<reference evidence="1" key="1">
    <citation type="journal article" date="2015" name="Nature">
        <title>Complex archaea that bridge the gap between prokaryotes and eukaryotes.</title>
        <authorList>
            <person name="Spang A."/>
            <person name="Saw J.H."/>
            <person name="Jorgensen S.L."/>
            <person name="Zaremba-Niedzwiedzka K."/>
            <person name="Martijn J."/>
            <person name="Lind A.E."/>
            <person name="van Eijk R."/>
            <person name="Schleper C."/>
            <person name="Guy L."/>
            <person name="Ettema T.J."/>
        </authorList>
    </citation>
    <scope>NUCLEOTIDE SEQUENCE</scope>
</reference>
<comment type="caution">
    <text evidence="1">The sequence shown here is derived from an EMBL/GenBank/DDBJ whole genome shotgun (WGS) entry which is preliminary data.</text>
</comment>
<dbReference type="EMBL" id="LAZR01006773">
    <property type="protein sequence ID" value="KKM89730.1"/>
    <property type="molecule type" value="Genomic_DNA"/>
</dbReference>
<organism evidence="1">
    <name type="scientific">marine sediment metagenome</name>
    <dbReference type="NCBI Taxonomy" id="412755"/>
    <lineage>
        <taxon>unclassified sequences</taxon>
        <taxon>metagenomes</taxon>
        <taxon>ecological metagenomes</taxon>
    </lineage>
</organism>
<sequence>MTTRYQKRHYEDVARLINESWPLAVPEDVNEVILFSLANKFADLFAADNPPICTAHRPGQLFRSGPCTSGCLLQGSFNRDKFLSACGLEPVKETH</sequence>
<accession>A0A0F9NLS1</accession>
<evidence type="ECO:0000313" key="1">
    <source>
        <dbReference type="EMBL" id="KKM89730.1"/>
    </source>
</evidence>
<name>A0A0F9NLS1_9ZZZZ</name>
<gene>
    <name evidence="1" type="ORF">LCGC14_1245620</name>
</gene>
<protein>
    <submittedName>
        <fullName evidence="1">Uncharacterized protein</fullName>
    </submittedName>
</protein>
<proteinExistence type="predicted"/>
<dbReference type="AlphaFoldDB" id="A0A0F9NLS1"/>